<dbReference type="PANTHER" id="PTHR12550:SF70">
    <property type="entry name" value="JIL-1 ANCHORING AND STABILIZING PROTEIN, ISOFORM A"/>
    <property type="match status" value="1"/>
</dbReference>
<dbReference type="Gene3D" id="2.30.30.140">
    <property type="match status" value="1"/>
</dbReference>
<feature type="compositionally biased region" description="Basic and acidic residues" evidence="8">
    <location>
        <begin position="326"/>
        <end position="344"/>
    </location>
</feature>
<dbReference type="SMART" id="SM00293">
    <property type="entry name" value="PWWP"/>
    <property type="match status" value="1"/>
</dbReference>
<evidence type="ECO:0000256" key="2">
    <source>
        <dbReference type="ARBA" id="ARBA00022473"/>
    </source>
</evidence>
<dbReference type="SMART" id="SM00582">
    <property type="entry name" value="RPR"/>
    <property type="match status" value="1"/>
</dbReference>
<evidence type="ECO:0000256" key="7">
    <source>
        <dbReference type="ARBA" id="ARBA00023242"/>
    </source>
</evidence>
<evidence type="ECO:0000256" key="5">
    <source>
        <dbReference type="ARBA" id="ARBA00023089"/>
    </source>
</evidence>
<evidence type="ECO:0000256" key="8">
    <source>
        <dbReference type="SAM" id="MobiDB-lite"/>
    </source>
</evidence>
<feature type="compositionally biased region" description="Polar residues" evidence="8">
    <location>
        <begin position="186"/>
        <end position="196"/>
    </location>
</feature>
<dbReference type="PANTHER" id="PTHR12550">
    <property type="entry name" value="HEPATOMA-DERIVED GROWTH FACTOR-RELATED"/>
    <property type="match status" value="1"/>
</dbReference>
<dbReference type="FunFam" id="1.25.40.90:FF:000037">
    <property type="entry name" value="Enhancer of ag-4 2"/>
    <property type="match status" value="1"/>
</dbReference>
<keyword evidence="12" id="KW-1185">Reference proteome</keyword>
<feature type="region of interest" description="Disordered" evidence="8">
    <location>
        <begin position="116"/>
        <end position="248"/>
    </location>
</feature>
<reference evidence="12" key="1">
    <citation type="journal article" date="2019" name="Nat. Commun.">
        <title>The genome of broomcorn millet.</title>
        <authorList>
            <person name="Zou C."/>
            <person name="Miki D."/>
            <person name="Li D."/>
            <person name="Tang Q."/>
            <person name="Xiao L."/>
            <person name="Rajput S."/>
            <person name="Deng P."/>
            <person name="Jia W."/>
            <person name="Huang R."/>
            <person name="Zhang M."/>
            <person name="Sun Y."/>
            <person name="Hu J."/>
            <person name="Fu X."/>
            <person name="Schnable P.S."/>
            <person name="Li F."/>
            <person name="Zhang H."/>
            <person name="Feng B."/>
            <person name="Zhu X."/>
            <person name="Liu R."/>
            <person name="Schnable J.C."/>
            <person name="Zhu J.-K."/>
            <person name="Zhang H."/>
        </authorList>
    </citation>
    <scope>NUCLEOTIDE SEQUENCE [LARGE SCALE GENOMIC DNA]</scope>
</reference>
<feature type="compositionally biased region" description="Basic and acidic residues" evidence="8">
    <location>
        <begin position="128"/>
        <end position="137"/>
    </location>
</feature>
<keyword evidence="6" id="KW-0804">Transcription</keyword>
<keyword evidence="2" id="KW-0217">Developmental protein</keyword>
<feature type="region of interest" description="Disordered" evidence="8">
    <location>
        <begin position="783"/>
        <end position="805"/>
    </location>
</feature>
<evidence type="ECO:0000256" key="4">
    <source>
        <dbReference type="ARBA" id="ARBA00023015"/>
    </source>
</evidence>
<dbReference type="InterPro" id="IPR008942">
    <property type="entry name" value="ENTH_VHS"/>
</dbReference>
<evidence type="ECO:0000259" key="10">
    <source>
        <dbReference type="PROSITE" id="PS51391"/>
    </source>
</evidence>
<organism evidence="11 12">
    <name type="scientific">Panicum miliaceum</name>
    <name type="common">Proso millet</name>
    <name type="synonym">Broomcorn millet</name>
    <dbReference type="NCBI Taxonomy" id="4540"/>
    <lineage>
        <taxon>Eukaryota</taxon>
        <taxon>Viridiplantae</taxon>
        <taxon>Streptophyta</taxon>
        <taxon>Embryophyta</taxon>
        <taxon>Tracheophyta</taxon>
        <taxon>Spermatophyta</taxon>
        <taxon>Magnoliopsida</taxon>
        <taxon>Liliopsida</taxon>
        <taxon>Poales</taxon>
        <taxon>Poaceae</taxon>
        <taxon>PACMAD clade</taxon>
        <taxon>Panicoideae</taxon>
        <taxon>Panicodae</taxon>
        <taxon>Paniceae</taxon>
        <taxon>Panicinae</taxon>
        <taxon>Panicum</taxon>
        <taxon>Panicum sect. Panicum</taxon>
    </lineage>
</organism>
<dbReference type="PROSITE" id="PS50812">
    <property type="entry name" value="PWWP"/>
    <property type="match status" value="1"/>
</dbReference>
<evidence type="ECO:0000256" key="1">
    <source>
        <dbReference type="ARBA" id="ARBA00004123"/>
    </source>
</evidence>
<name>A0A3L6PN78_PANMI</name>
<dbReference type="PRINTS" id="PR01217">
    <property type="entry name" value="PRICHEXTENSN"/>
</dbReference>
<dbReference type="Pfam" id="PF00855">
    <property type="entry name" value="PWWP"/>
    <property type="match status" value="1"/>
</dbReference>
<feature type="compositionally biased region" description="Polar residues" evidence="8">
    <location>
        <begin position="623"/>
        <end position="649"/>
    </location>
</feature>
<evidence type="ECO:0000256" key="3">
    <source>
        <dbReference type="ARBA" id="ARBA00022664"/>
    </source>
</evidence>
<comment type="subcellular location">
    <subcellularLocation>
        <location evidence="1">Nucleus</location>
    </subcellularLocation>
</comment>
<dbReference type="Pfam" id="PF04818">
    <property type="entry name" value="CID"/>
    <property type="match status" value="1"/>
</dbReference>
<feature type="compositionally biased region" description="Polar residues" evidence="8">
    <location>
        <begin position="415"/>
        <end position="424"/>
    </location>
</feature>
<proteinExistence type="predicted"/>
<feature type="domain" description="CID" evidence="10">
    <location>
        <begin position="805"/>
        <end position="946"/>
    </location>
</feature>
<dbReference type="GO" id="GO:0006397">
    <property type="term" value="P:mRNA processing"/>
    <property type="evidence" value="ECO:0007669"/>
    <property type="project" value="UniProtKB-KW"/>
</dbReference>
<keyword evidence="5" id="KW-0287">Flowering</keyword>
<feature type="compositionally biased region" description="Basic and acidic residues" evidence="8">
    <location>
        <begin position="428"/>
        <end position="437"/>
    </location>
</feature>
<feature type="region of interest" description="Disordered" evidence="8">
    <location>
        <begin position="270"/>
        <end position="705"/>
    </location>
</feature>
<comment type="caution">
    <text evidence="11">The sequence shown here is derived from an EMBL/GenBank/DDBJ whole genome shotgun (WGS) entry which is preliminary data.</text>
</comment>
<feature type="compositionally biased region" description="Polar residues" evidence="8">
    <location>
        <begin position="696"/>
        <end position="705"/>
    </location>
</feature>
<dbReference type="GO" id="GO:0005634">
    <property type="term" value="C:nucleus"/>
    <property type="evidence" value="ECO:0007669"/>
    <property type="project" value="UniProtKB-SubCell"/>
</dbReference>
<feature type="domain" description="PWWP" evidence="9">
    <location>
        <begin position="21"/>
        <end position="78"/>
    </location>
</feature>
<feature type="compositionally biased region" description="Basic and acidic residues" evidence="8">
    <location>
        <begin position="272"/>
        <end position="283"/>
    </location>
</feature>
<dbReference type="InterPro" id="IPR006569">
    <property type="entry name" value="CID_dom"/>
</dbReference>
<dbReference type="Proteomes" id="UP000275267">
    <property type="component" value="Unassembled WGS sequence"/>
</dbReference>
<feature type="compositionally biased region" description="Polar residues" evidence="8">
    <location>
        <begin position="793"/>
        <end position="804"/>
    </location>
</feature>
<sequence>MPPGGRRGAKQGRKWTREPQLGDLVLAKIKGYPAWPAKISRPEDWDQTPTPRKFFVYFYGTREIAFVPLADLQEFTEKTKNDLLDRAPNIKVQRKYVQAYNDAVEQICKAYSELPKSSEAASGALPDQSEKTTEHLAKSPVDGETPGLGRMESDSPTDDSNASGQGSGTEEDMKDGGHEIGDHSLAVSQNKTSSLQDPEHPKTKKPVASKSALDMYLEQEHSPTSVRAERETEEVKIENESRPPEGFVLDPNLEVVCALEVPTKSKANKLLRNAEKKENKRADIGSSTGRTATEVASDVLNMTADKESREFKKSKITAKQSLATGSEKRDHNKIVHGKPDKELTGKSSGGFSSDKKSLPGGGQRKTDSNTDIRPAKKPRLMDKAGETDKTVAKSEAKLSINYEKHNAMKHERSTAVETGKNTIPKTGISDDRARRSDSVVSPVSRLHSEVVEPASGSATQSTIADSAKKGSSMKEGASRVDRQLAKPKRRACRFDDDEDEGQRTPLHRTSAKSISTHIVPAEKAGSRGKFSSHIGNASLKKSGPAREEKSKGSGMSPAKHELVCSSPNQDKMHARQQVMGRRSLTGSADTSAGMGNKMNLLDRKSSSQVKMPTSSEVKKLHSSSKQLHLTSGNSHSRNYPASEKNSLLSKSEDTKAKSKPGAQAVEHKVSTTVTVSAERAGKCDHLKEERSISVDKATSSEPNSVSVKSMKHLIAAAQARRNLMASTHGKFDGSLTDNVGSTSTPYGLPGLSPSPVFRIPSPPRIALPESPGQRIVLKSPMELDHEHGKSPKSRQASGSPSSGTDAAIARDALEGMIETLSRTKDSIGRATRHAIECSKYGIAGEIVELLVQKLESEPNLHRRIDLLFLVDSITQCSHSQRGVAGASYVPTVQASLPRLLGAAAPPGSSARENRRQCLKVLRLWLERKIMPEEILRKYMGDIEVPNDDTSTSFMLKRPSRAERSVDDPIREMDDMLVDEYGSNATFELSGILSSKVFEDDEDFPRNNGLSPFISQPVESDNIRETEDTIAPASVQEHIIRPENVTTVAAIEGALEGNKQHTDGAILIEHDSRQEPGSEQALIDQNELPPLPDGPPPLPSDSPPPPPLPSDSPPPPPLPSDSPPPPPLPSDSPPPPPLPSGSSPPPPLPSDSPPPPPPLPPSPPPATPPPPPPLPLSPASPPPPPPPPLPSGPPPQPAPPRPPTQAPPLPSILPPVPSSPSSLGYQPPAPEYFRTPNGNQLTQMTGNTSIQAIGNTTNFIPGGSANGQTAVNFVPKMPAEYGNNNVFMAPQTSNGNYQFRPTGVPFQQGNFSAFPSAQTPPVHSHSRISHMNPLAQQAVPPPRNPYIVQSFPNSQSHYPSEEHWRMASGNFSPDDQHNNWLAGARALSCSEGSFVQDGYSRSNIDRSSMNPMNHQHTVLNHLPSGAPLPGHVAPQMLPARSDIHTLNCWRPS</sequence>
<dbReference type="Gene3D" id="1.25.40.90">
    <property type="match status" value="1"/>
</dbReference>
<dbReference type="InterPro" id="IPR000313">
    <property type="entry name" value="PWWP_dom"/>
</dbReference>
<dbReference type="PROSITE" id="PS51391">
    <property type="entry name" value="CID"/>
    <property type="match status" value="1"/>
</dbReference>
<dbReference type="GO" id="GO:0009908">
    <property type="term" value="P:flower development"/>
    <property type="evidence" value="ECO:0007669"/>
    <property type="project" value="UniProtKB-KW"/>
</dbReference>
<protein>
    <submittedName>
        <fullName evidence="11">ENHANCER OF AG-4 protein 2</fullName>
    </submittedName>
</protein>
<accession>A0A3L6PN78</accession>
<dbReference type="EMBL" id="PQIB02000016">
    <property type="protein sequence ID" value="RLM61301.1"/>
    <property type="molecule type" value="Genomic_DNA"/>
</dbReference>
<dbReference type="OrthoDB" id="62853at2759"/>
<feature type="compositionally biased region" description="Pro residues" evidence="8">
    <location>
        <begin position="1088"/>
        <end position="1217"/>
    </location>
</feature>
<evidence type="ECO:0000313" key="11">
    <source>
        <dbReference type="EMBL" id="RLM61301.1"/>
    </source>
</evidence>
<dbReference type="STRING" id="4540.A0A3L6PN78"/>
<keyword evidence="7" id="KW-0539">Nucleus</keyword>
<evidence type="ECO:0000259" key="9">
    <source>
        <dbReference type="PROSITE" id="PS50812"/>
    </source>
</evidence>
<gene>
    <name evidence="11" type="ORF">C2845_PM14G00060</name>
</gene>
<feature type="compositionally biased region" description="Polar residues" evidence="8">
    <location>
        <begin position="606"/>
        <end position="615"/>
    </location>
</feature>
<feature type="compositionally biased region" description="Basic and acidic residues" evidence="8">
    <location>
        <begin position="227"/>
        <end position="243"/>
    </location>
</feature>
<feature type="compositionally biased region" description="Basic and acidic residues" evidence="8">
    <location>
        <begin position="304"/>
        <end position="313"/>
    </location>
</feature>
<dbReference type="SUPFAM" id="SSF63748">
    <property type="entry name" value="Tudor/PWWP/MBT"/>
    <property type="match status" value="1"/>
</dbReference>
<keyword evidence="4" id="KW-0805">Transcription regulation</keyword>
<keyword evidence="3" id="KW-0507">mRNA processing</keyword>
<feature type="compositionally biased region" description="Basic and acidic residues" evidence="8">
    <location>
        <begin position="364"/>
        <end position="414"/>
    </location>
</feature>
<feature type="region of interest" description="Disordered" evidence="8">
    <location>
        <begin position="1072"/>
        <end position="1236"/>
    </location>
</feature>
<evidence type="ECO:0000256" key="6">
    <source>
        <dbReference type="ARBA" id="ARBA00023163"/>
    </source>
</evidence>
<feature type="compositionally biased region" description="Basic and acidic residues" evidence="8">
    <location>
        <begin position="679"/>
        <end position="693"/>
    </location>
</feature>
<evidence type="ECO:0000313" key="12">
    <source>
        <dbReference type="Proteomes" id="UP000275267"/>
    </source>
</evidence>